<gene>
    <name evidence="1" type="ORF">ALC56_10427</name>
</gene>
<feature type="non-terminal residue" evidence="1">
    <location>
        <position position="1"/>
    </location>
</feature>
<dbReference type="EMBL" id="KQ981820">
    <property type="protein sequence ID" value="KYN35252.1"/>
    <property type="molecule type" value="Genomic_DNA"/>
</dbReference>
<protein>
    <submittedName>
        <fullName evidence="1">Uncharacterized protein</fullName>
    </submittedName>
</protein>
<organism evidence="1 2">
    <name type="scientific">Trachymyrmex septentrionalis</name>
    <dbReference type="NCBI Taxonomy" id="34720"/>
    <lineage>
        <taxon>Eukaryota</taxon>
        <taxon>Metazoa</taxon>
        <taxon>Ecdysozoa</taxon>
        <taxon>Arthropoda</taxon>
        <taxon>Hexapoda</taxon>
        <taxon>Insecta</taxon>
        <taxon>Pterygota</taxon>
        <taxon>Neoptera</taxon>
        <taxon>Endopterygota</taxon>
        <taxon>Hymenoptera</taxon>
        <taxon>Apocrita</taxon>
        <taxon>Aculeata</taxon>
        <taxon>Formicoidea</taxon>
        <taxon>Formicidae</taxon>
        <taxon>Myrmicinae</taxon>
        <taxon>Trachymyrmex</taxon>
    </lineage>
</organism>
<sequence>EIMLFCLPLRSKLYKYWKPLKTSAKSTHREDHACFVHQLQKKYALFTWRKCVDTILAEDKRTQKIEFLHLENFNQIPVFIRYCGCRNLSPLFSSCSIYILDALIGCGIRGIGTL</sequence>
<reference evidence="1 2" key="1">
    <citation type="submission" date="2016-03" db="EMBL/GenBank/DDBJ databases">
        <title>Trachymyrmex septentrionalis WGS genome.</title>
        <authorList>
            <person name="Nygaard S."/>
            <person name="Hu H."/>
            <person name="Boomsma J."/>
            <person name="Zhang G."/>
        </authorList>
    </citation>
    <scope>NUCLEOTIDE SEQUENCE [LARGE SCALE GENOMIC DNA]</scope>
    <source>
        <strain evidence="1">Tsep2-gDNA-1</strain>
        <tissue evidence="1">Whole body</tissue>
    </source>
</reference>
<proteinExistence type="predicted"/>
<accession>A0A195F503</accession>
<name>A0A195F503_9HYME</name>
<keyword evidence="2" id="KW-1185">Reference proteome</keyword>
<evidence type="ECO:0000313" key="1">
    <source>
        <dbReference type="EMBL" id="KYN35252.1"/>
    </source>
</evidence>
<evidence type="ECO:0000313" key="2">
    <source>
        <dbReference type="Proteomes" id="UP000078541"/>
    </source>
</evidence>
<dbReference type="AlphaFoldDB" id="A0A195F503"/>
<dbReference type="Proteomes" id="UP000078541">
    <property type="component" value="Unassembled WGS sequence"/>
</dbReference>